<dbReference type="SUPFAM" id="SSF53187">
    <property type="entry name" value="Zn-dependent exopeptidases"/>
    <property type="match status" value="1"/>
</dbReference>
<dbReference type="GO" id="GO:0006526">
    <property type="term" value="P:L-arginine biosynthetic process"/>
    <property type="evidence" value="ECO:0007669"/>
    <property type="project" value="TreeGrafter"/>
</dbReference>
<evidence type="ECO:0000256" key="2">
    <source>
        <dbReference type="ARBA" id="ARBA00022801"/>
    </source>
</evidence>
<gene>
    <name evidence="5" type="ORF">DI628_03210</name>
</gene>
<dbReference type="InterPro" id="IPR002933">
    <property type="entry name" value="Peptidase_M20"/>
</dbReference>
<name>A0A6N4R572_BLAVI</name>
<keyword evidence="1" id="KW-0479">Metal-binding</keyword>
<dbReference type="GO" id="GO:0008777">
    <property type="term" value="F:acetylornithine deacetylase activity"/>
    <property type="evidence" value="ECO:0007669"/>
    <property type="project" value="TreeGrafter"/>
</dbReference>
<organism evidence="5 6">
    <name type="scientific">Blastochloris viridis</name>
    <name type="common">Rhodopseudomonas viridis</name>
    <dbReference type="NCBI Taxonomy" id="1079"/>
    <lineage>
        <taxon>Bacteria</taxon>
        <taxon>Pseudomonadati</taxon>
        <taxon>Pseudomonadota</taxon>
        <taxon>Alphaproteobacteria</taxon>
        <taxon>Hyphomicrobiales</taxon>
        <taxon>Blastochloridaceae</taxon>
        <taxon>Blastochloris</taxon>
    </lineage>
</organism>
<dbReference type="EMBL" id="VAFM01000001">
    <property type="protein sequence ID" value="TKW61650.1"/>
    <property type="molecule type" value="Genomic_DNA"/>
</dbReference>
<dbReference type="SUPFAM" id="SSF55031">
    <property type="entry name" value="Bacterial exopeptidase dimerisation domain"/>
    <property type="match status" value="1"/>
</dbReference>
<dbReference type="Gene3D" id="3.30.70.360">
    <property type="match status" value="1"/>
</dbReference>
<evidence type="ECO:0000259" key="4">
    <source>
        <dbReference type="Pfam" id="PF07687"/>
    </source>
</evidence>
<evidence type="ECO:0000313" key="5">
    <source>
        <dbReference type="EMBL" id="TKW61650.1"/>
    </source>
</evidence>
<dbReference type="PANTHER" id="PTHR43808:SF31">
    <property type="entry name" value="N-ACETYL-L-CITRULLINE DEACETYLASE"/>
    <property type="match status" value="1"/>
</dbReference>
<dbReference type="InterPro" id="IPR050072">
    <property type="entry name" value="Peptidase_M20A"/>
</dbReference>
<evidence type="ECO:0000313" key="6">
    <source>
        <dbReference type="Proteomes" id="UP000320948"/>
    </source>
</evidence>
<feature type="domain" description="Peptidase M20 dimerisation" evidence="4">
    <location>
        <begin position="192"/>
        <end position="294"/>
    </location>
</feature>
<proteinExistence type="predicted"/>
<keyword evidence="2" id="KW-0378">Hydrolase</keyword>
<keyword evidence="3" id="KW-0170">Cobalt</keyword>
<reference evidence="5 6" key="1">
    <citation type="journal article" date="2017" name="Nat. Commun.">
        <title>In situ click chemistry generation of cyclooxygenase-2 inhibitors.</title>
        <authorList>
            <person name="Bhardwaj A."/>
            <person name="Kaur J."/>
            <person name="Wuest M."/>
            <person name="Wuest F."/>
        </authorList>
    </citation>
    <scope>NUCLEOTIDE SEQUENCE [LARGE SCALE GENOMIC DNA]</scope>
    <source>
        <strain evidence="5">S2_018_000_R2_106</strain>
    </source>
</reference>
<sequence length="411" mass="46177">MLNAAIELSEKLIAVESLTPTHPDTPPEKAENGLVALKELMDFAQHAVLQQVHVFEGNDANYPQRVHTLHTVWESNVFTTSRVRLLYIGHVDVVPANPKEWKSHPFNPTWRDDKLYGRGAVDMKTPVACAYAAIEHFCAHSSLPFEIHAVITTDEEYAALNGVDPVLRTLKKQGLNFDAVLVGEPSNFDIAIGRRGSYNIKAVVKGLKGHMAYDESYRNALKRARQIADALEAIPFETHPDWKAQTKLIIRRIDSDSDSTSVVPGKAEVYFNIRFTGNYTPQQLLKMVEKAIRPYRGKGMKISLQPSQYPQVAYNGMPQGASDVFVTCLANAIRRHTGEWPQQTHSGGTSDGRYVQQYWPGIPVVEFGPLVHTMHQPNEHISMPHIRLLCTILHTLFETYFQAYNRPGKDG</sequence>
<protein>
    <submittedName>
        <fullName evidence="5">Succinyl-diaminopimelate desuccinylase</fullName>
    </submittedName>
</protein>
<dbReference type="Pfam" id="PF01546">
    <property type="entry name" value="Peptidase_M20"/>
    <property type="match status" value="1"/>
</dbReference>
<dbReference type="Proteomes" id="UP000320948">
    <property type="component" value="Unassembled WGS sequence"/>
</dbReference>
<evidence type="ECO:0000256" key="3">
    <source>
        <dbReference type="ARBA" id="ARBA00023285"/>
    </source>
</evidence>
<dbReference type="InterPro" id="IPR036264">
    <property type="entry name" value="Bact_exopeptidase_dim_dom"/>
</dbReference>
<evidence type="ECO:0000256" key="1">
    <source>
        <dbReference type="ARBA" id="ARBA00022723"/>
    </source>
</evidence>
<dbReference type="PANTHER" id="PTHR43808">
    <property type="entry name" value="ACETYLORNITHINE DEACETYLASE"/>
    <property type="match status" value="1"/>
</dbReference>
<dbReference type="InterPro" id="IPR011650">
    <property type="entry name" value="Peptidase_M20_dimer"/>
</dbReference>
<accession>A0A6N4R572</accession>
<dbReference type="Gene3D" id="3.40.630.10">
    <property type="entry name" value="Zn peptidases"/>
    <property type="match status" value="2"/>
</dbReference>
<dbReference type="GO" id="GO:0046872">
    <property type="term" value="F:metal ion binding"/>
    <property type="evidence" value="ECO:0007669"/>
    <property type="project" value="UniProtKB-KW"/>
</dbReference>
<dbReference type="Pfam" id="PF07687">
    <property type="entry name" value="M20_dimer"/>
    <property type="match status" value="1"/>
</dbReference>
<comment type="caution">
    <text evidence="5">The sequence shown here is derived from an EMBL/GenBank/DDBJ whole genome shotgun (WGS) entry which is preliminary data.</text>
</comment>
<dbReference type="AlphaFoldDB" id="A0A6N4R572"/>